<proteinExistence type="predicted"/>
<evidence type="ECO:0000313" key="4">
    <source>
        <dbReference type="EMBL" id="HIQ77895.1"/>
    </source>
</evidence>
<feature type="chain" id="PRO_5039291209" evidence="2">
    <location>
        <begin position="19"/>
        <end position="264"/>
    </location>
</feature>
<comment type="caution">
    <text evidence="4">The sequence shown here is derived from an EMBL/GenBank/DDBJ whole genome shotgun (WGS) entry which is preliminary data.</text>
</comment>
<reference evidence="4" key="1">
    <citation type="submission" date="2020-10" db="EMBL/GenBank/DDBJ databases">
        <authorList>
            <person name="Gilroy R."/>
        </authorList>
    </citation>
    <scope>NUCLEOTIDE SEQUENCE</scope>
    <source>
        <strain evidence="4">ChiBcolR7-354</strain>
    </source>
</reference>
<dbReference type="PROSITE" id="PS51257">
    <property type="entry name" value="PROKAR_LIPOPROTEIN"/>
    <property type="match status" value="1"/>
</dbReference>
<name>A0A9D0ZC98_9FIRM</name>
<evidence type="ECO:0000256" key="2">
    <source>
        <dbReference type="SAM" id="SignalP"/>
    </source>
</evidence>
<dbReference type="Pfam" id="PF00497">
    <property type="entry name" value="SBP_bac_3"/>
    <property type="match status" value="1"/>
</dbReference>
<protein>
    <submittedName>
        <fullName evidence="4">Transporter substrate-binding domain-containing protein</fullName>
    </submittedName>
</protein>
<dbReference type="Gene3D" id="3.40.190.10">
    <property type="entry name" value="Periplasmic binding protein-like II"/>
    <property type="match status" value="2"/>
</dbReference>
<evidence type="ECO:0000256" key="1">
    <source>
        <dbReference type="ARBA" id="ARBA00022729"/>
    </source>
</evidence>
<accession>A0A9D0ZC98</accession>
<dbReference type="AlphaFoldDB" id="A0A9D0ZC98"/>
<reference evidence="4" key="2">
    <citation type="journal article" date="2021" name="PeerJ">
        <title>Extensive microbial diversity within the chicken gut microbiome revealed by metagenomics and culture.</title>
        <authorList>
            <person name="Gilroy R."/>
            <person name="Ravi A."/>
            <person name="Getino M."/>
            <person name="Pursley I."/>
            <person name="Horton D.L."/>
            <person name="Alikhan N.F."/>
            <person name="Baker D."/>
            <person name="Gharbi K."/>
            <person name="Hall N."/>
            <person name="Watson M."/>
            <person name="Adriaenssens E.M."/>
            <person name="Foster-Nyarko E."/>
            <person name="Jarju S."/>
            <person name="Secka A."/>
            <person name="Antonio M."/>
            <person name="Oren A."/>
            <person name="Chaudhuri R.R."/>
            <person name="La Ragione R."/>
            <person name="Hildebrand F."/>
            <person name="Pallen M.J."/>
        </authorList>
    </citation>
    <scope>NUCLEOTIDE SEQUENCE</scope>
    <source>
        <strain evidence="4">ChiBcolR7-354</strain>
    </source>
</reference>
<feature type="domain" description="Solute-binding protein family 3/N-terminal" evidence="3">
    <location>
        <begin position="99"/>
        <end position="245"/>
    </location>
</feature>
<keyword evidence="1 2" id="KW-0732">Signal</keyword>
<dbReference type="PANTHER" id="PTHR35936">
    <property type="entry name" value="MEMBRANE-BOUND LYTIC MUREIN TRANSGLYCOSYLASE F"/>
    <property type="match status" value="1"/>
</dbReference>
<evidence type="ECO:0000259" key="3">
    <source>
        <dbReference type="Pfam" id="PF00497"/>
    </source>
</evidence>
<dbReference type="EMBL" id="DVGA01000020">
    <property type="protein sequence ID" value="HIQ77895.1"/>
    <property type="molecule type" value="Genomic_DNA"/>
</dbReference>
<sequence length="264" mass="28257">MKKTAALLAACALMLALAACGTTVGSYRVLDTLTEQEFSIGYRSGDNVQQYVEAAIRELAADGTFHSIALKWFAEDNTSFPSRSGALESVGTPQPRTLLIGVDVDAFPMSYIDENGSYAGFDVEAATAVCERLGWTAQFIPIKAENAFVELSSGNVDVAWGGLNLVLGSGEDYVISDTYMSNSVVVVSRANSDVRSMRGLSGASLAVDVEQKYIEAVLSNEDLMERPAQIKRVTGGAQALFDALNTNEVDAIVVYSVALQYYAK</sequence>
<dbReference type="PANTHER" id="PTHR35936:SF17">
    <property type="entry name" value="ARGININE-BINDING EXTRACELLULAR PROTEIN ARTP"/>
    <property type="match status" value="1"/>
</dbReference>
<organism evidence="4 5">
    <name type="scientific">Candidatus Scatomorpha intestinavium</name>
    <dbReference type="NCBI Taxonomy" id="2840922"/>
    <lineage>
        <taxon>Bacteria</taxon>
        <taxon>Bacillati</taxon>
        <taxon>Bacillota</taxon>
        <taxon>Clostridia</taxon>
        <taxon>Eubacteriales</taxon>
        <taxon>Candidatus Scatomorpha</taxon>
    </lineage>
</organism>
<feature type="signal peptide" evidence="2">
    <location>
        <begin position="1"/>
        <end position="18"/>
    </location>
</feature>
<dbReference type="Proteomes" id="UP000824262">
    <property type="component" value="Unassembled WGS sequence"/>
</dbReference>
<dbReference type="InterPro" id="IPR001638">
    <property type="entry name" value="Solute-binding_3/MltF_N"/>
</dbReference>
<dbReference type="SUPFAM" id="SSF53850">
    <property type="entry name" value="Periplasmic binding protein-like II"/>
    <property type="match status" value="1"/>
</dbReference>
<evidence type="ECO:0000313" key="5">
    <source>
        <dbReference type="Proteomes" id="UP000824262"/>
    </source>
</evidence>
<gene>
    <name evidence="4" type="ORF">IAB77_01390</name>
</gene>